<name>A0A3N4P351_9FLAO</name>
<organism evidence="2 3">
    <name type="scientific">Aureibaculum marinum</name>
    <dbReference type="NCBI Taxonomy" id="2487930"/>
    <lineage>
        <taxon>Bacteria</taxon>
        <taxon>Pseudomonadati</taxon>
        <taxon>Bacteroidota</taxon>
        <taxon>Flavobacteriia</taxon>
        <taxon>Flavobacteriales</taxon>
        <taxon>Flavobacteriaceae</taxon>
        <taxon>Aureibaculum</taxon>
    </lineage>
</organism>
<comment type="caution">
    <text evidence="2">The sequence shown here is derived from an EMBL/GenBank/DDBJ whole genome shotgun (WGS) entry which is preliminary data.</text>
</comment>
<evidence type="ECO:0000313" key="3">
    <source>
        <dbReference type="Proteomes" id="UP000270856"/>
    </source>
</evidence>
<accession>A0A3N4P351</accession>
<feature type="transmembrane region" description="Helical" evidence="1">
    <location>
        <begin position="69"/>
        <end position="93"/>
    </location>
</feature>
<keyword evidence="3" id="KW-1185">Reference proteome</keyword>
<sequence length="94" mass="10454">MSKSVSEPTHGQKRKSTIAQHCIRAIAGEVVKSKSVHLINFRGGGQVIALKSATALIRIPRSNPNYLKIIFKLQTFVVLRTVFLSLLLQMLLIK</sequence>
<dbReference type="AlphaFoldDB" id="A0A3N4P351"/>
<keyword evidence="1" id="KW-1133">Transmembrane helix</keyword>
<feature type="non-terminal residue" evidence="2">
    <location>
        <position position="94"/>
    </location>
</feature>
<keyword evidence="1" id="KW-0472">Membrane</keyword>
<evidence type="ECO:0000256" key="1">
    <source>
        <dbReference type="SAM" id="Phobius"/>
    </source>
</evidence>
<proteinExistence type="predicted"/>
<reference evidence="2 3" key="1">
    <citation type="submission" date="2018-11" db="EMBL/GenBank/DDBJ databases">
        <title>Aureibaculum marinum gen. nov., sp. nov., a member of the family Flavobacteriaceae isolated from the Bohai Sea.</title>
        <authorList>
            <person name="Ji X."/>
        </authorList>
    </citation>
    <scope>NUCLEOTIDE SEQUENCE [LARGE SCALE GENOMIC DNA]</scope>
    <source>
        <strain evidence="2 3">BH-SD17</strain>
    </source>
</reference>
<evidence type="ECO:0000313" key="2">
    <source>
        <dbReference type="EMBL" id="RPD99020.1"/>
    </source>
</evidence>
<dbReference type="EMBL" id="RPFJ01000005">
    <property type="protein sequence ID" value="RPD99020.1"/>
    <property type="molecule type" value="Genomic_DNA"/>
</dbReference>
<dbReference type="Proteomes" id="UP000270856">
    <property type="component" value="Unassembled WGS sequence"/>
</dbReference>
<protein>
    <submittedName>
        <fullName evidence="2">Uncharacterized protein</fullName>
    </submittedName>
</protein>
<keyword evidence="1" id="KW-0812">Transmembrane</keyword>
<gene>
    <name evidence="2" type="ORF">EGM88_03995</name>
</gene>